<keyword evidence="4 7" id="KW-1133">Transmembrane helix</keyword>
<dbReference type="HAMAP" id="MF_00910">
    <property type="entry name" value="FtsL"/>
    <property type="match status" value="1"/>
</dbReference>
<dbReference type="Pfam" id="PF04977">
    <property type="entry name" value="DivIC"/>
    <property type="match status" value="1"/>
</dbReference>
<proteinExistence type="inferred from homology"/>
<sequence length="122" mass="14023">MSNLARQLERKRIADHTQEQRTKTVRESSGRRRITIGERLLYFATILGLVFATYFIISTYASIYIVNKEIHTLERTIATQTTENEALNLQVTELSAPDRILKIAKDELGMELNDNNVKVVQN</sequence>
<dbReference type="GO" id="GO:0005886">
    <property type="term" value="C:plasma membrane"/>
    <property type="evidence" value="ECO:0007669"/>
    <property type="project" value="UniProtKB-SubCell"/>
</dbReference>
<evidence type="ECO:0000256" key="8">
    <source>
        <dbReference type="NCBIfam" id="TIGR02209"/>
    </source>
</evidence>
<evidence type="ECO:0000256" key="1">
    <source>
        <dbReference type="ARBA" id="ARBA00022475"/>
    </source>
</evidence>
<dbReference type="EMBL" id="MLQQ01000042">
    <property type="protein sequence ID" value="OIJ09802.1"/>
    <property type="molecule type" value="Genomic_DNA"/>
</dbReference>
<evidence type="ECO:0000256" key="5">
    <source>
        <dbReference type="ARBA" id="ARBA00023136"/>
    </source>
</evidence>
<dbReference type="InterPro" id="IPR011922">
    <property type="entry name" value="Cell_div_FtsL"/>
</dbReference>
<comment type="similarity">
    <text evidence="7">Belongs to the FtsL family.</text>
</comment>
<keyword evidence="3 7" id="KW-0812">Transmembrane</keyword>
<comment type="subcellular location">
    <subcellularLocation>
        <location evidence="7">Cell membrane</location>
        <topology evidence="7">Single-pass type II membrane protein</topology>
    </subcellularLocation>
    <text evidence="7">Localizes to the division septum where it forms a ring structure.</text>
</comment>
<dbReference type="RefSeq" id="WP_071314190.1">
    <property type="nucleotide sequence ID" value="NZ_MLQQ01000042.1"/>
</dbReference>
<evidence type="ECO:0000256" key="7">
    <source>
        <dbReference type="HAMAP-Rule" id="MF_00910"/>
    </source>
</evidence>
<gene>
    <name evidence="7" type="primary">ftsL</name>
    <name evidence="10" type="ORF">BKP35_15055</name>
</gene>
<feature type="transmembrane region" description="Helical" evidence="7">
    <location>
        <begin position="40"/>
        <end position="66"/>
    </location>
</feature>
<accession>A0A1S2LBD8</accession>
<keyword evidence="6 7" id="KW-0131">Cell cycle</keyword>
<comment type="function">
    <text evidence="7">Essential cell division protein.</text>
</comment>
<feature type="compositionally biased region" description="Basic and acidic residues" evidence="9">
    <location>
        <begin position="7"/>
        <end position="29"/>
    </location>
</feature>
<keyword evidence="1 7" id="KW-1003">Cell membrane</keyword>
<name>A0A1S2LBD8_9BACI</name>
<protein>
    <recommendedName>
        <fullName evidence="7 8">Cell division protein FtsL</fullName>
    </recommendedName>
</protein>
<dbReference type="OrthoDB" id="14664at2"/>
<dbReference type="GO" id="GO:0043093">
    <property type="term" value="P:FtsZ-dependent cytokinesis"/>
    <property type="evidence" value="ECO:0007669"/>
    <property type="project" value="UniProtKB-UniRule"/>
</dbReference>
<evidence type="ECO:0000256" key="2">
    <source>
        <dbReference type="ARBA" id="ARBA00022618"/>
    </source>
</evidence>
<dbReference type="GO" id="GO:0032153">
    <property type="term" value="C:cell division site"/>
    <property type="evidence" value="ECO:0007669"/>
    <property type="project" value="UniProtKB-UniRule"/>
</dbReference>
<dbReference type="AlphaFoldDB" id="A0A1S2LBD8"/>
<dbReference type="InterPro" id="IPR007060">
    <property type="entry name" value="FtsL/DivIC"/>
</dbReference>
<comment type="caution">
    <text evidence="10">The sequence shown here is derived from an EMBL/GenBank/DDBJ whole genome shotgun (WGS) entry which is preliminary data.</text>
</comment>
<dbReference type="NCBIfam" id="TIGR02209">
    <property type="entry name" value="ftsL_broad"/>
    <property type="match status" value="1"/>
</dbReference>
<evidence type="ECO:0000313" key="10">
    <source>
        <dbReference type="EMBL" id="OIJ09802.1"/>
    </source>
</evidence>
<keyword evidence="11" id="KW-1185">Reference proteome</keyword>
<keyword evidence="5 7" id="KW-0472">Membrane</keyword>
<evidence type="ECO:0000256" key="3">
    <source>
        <dbReference type="ARBA" id="ARBA00022692"/>
    </source>
</evidence>
<organism evidence="10 11">
    <name type="scientific">Anaerobacillus arseniciselenatis</name>
    <dbReference type="NCBI Taxonomy" id="85682"/>
    <lineage>
        <taxon>Bacteria</taxon>
        <taxon>Bacillati</taxon>
        <taxon>Bacillota</taxon>
        <taxon>Bacilli</taxon>
        <taxon>Bacillales</taxon>
        <taxon>Bacillaceae</taxon>
        <taxon>Anaerobacillus</taxon>
    </lineage>
</organism>
<evidence type="ECO:0000256" key="6">
    <source>
        <dbReference type="ARBA" id="ARBA00023306"/>
    </source>
</evidence>
<evidence type="ECO:0000256" key="9">
    <source>
        <dbReference type="SAM" id="MobiDB-lite"/>
    </source>
</evidence>
<keyword evidence="2 7" id="KW-0132">Cell division</keyword>
<evidence type="ECO:0000256" key="4">
    <source>
        <dbReference type="ARBA" id="ARBA00022989"/>
    </source>
</evidence>
<reference evidence="10 11" key="1">
    <citation type="submission" date="2016-10" db="EMBL/GenBank/DDBJ databases">
        <title>Draft genome sequences of four alkaliphilic bacteria belonging to the Anaerobacillus genus.</title>
        <authorList>
            <person name="Bassil N.M."/>
            <person name="Lloyd J.R."/>
        </authorList>
    </citation>
    <scope>NUCLEOTIDE SEQUENCE [LARGE SCALE GENOMIC DNA]</scope>
    <source>
        <strain evidence="10 11">DSM 15340</strain>
    </source>
</reference>
<dbReference type="Proteomes" id="UP000180098">
    <property type="component" value="Unassembled WGS sequence"/>
</dbReference>
<feature type="region of interest" description="Disordered" evidence="9">
    <location>
        <begin position="1"/>
        <end position="29"/>
    </location>
</feature>
<evidence type="ECO:0000313" key="11">
    <source>
        <dbReference type="Proteomes" id="UP000180098"/>
    </source>
</evidence>